<name>A0A6J5PRX1_9CAUD</name>
<dbReference type="EMBL" id="LR797195">
    <property type="protein sequence ID" value="CAB4192994.1"/>
    <property type="molecule type" value="Genomic_DNA"/>
</dbReference>
<gene>
    <name evidence="2" type="ORF">UFOVP1247_2</name>
    <name evidence="1" type="ORF">UFOVP970_42</name>
</gene>
<sequence length="161" mass="18792">MNKEEQKLVGYIIYDIWTYKVSSDHGKTFQIHPIAPEVHWRHRIYITEASANEAAKHIIGKDENLHKAVIIPIYADRDDLNMVRDEWDHLKNIANDINNDNLLNIDGYKKLSMEEINDIEYLQQNLIKALKIPLHLHGLKEDDVVGVKSLDITKQKKDKDE</sequence>
<evidence type="ECO:0000313" key="1">
    <source>
        <dbReference type="EMBL" id="CAB4174403.1"/>
    </source>
</evidence>
<reference evidence="1" key="1">
    <citation type="submission" date="2020-05" db="EMBL/GenBank/DDBJ databases">
        <authorList>
            <person name="Chiriac C."/>
            <person name="Salcher M."/>
            <person name="Ghai R."/>
            <person name="Kavagutti S V."/>
        </authorList>
    </citation>
    <scope>NUCLEOTIDE SEQUENCE</scope>
</reference>
<accession>A0A6J5PRX1</accession>
<dbReference type="EMBL" id="LR796916">
    <property type="protein sequence ID" value="CAB4174403.1"/>
    <property type="molecule type" value="Genomic_DNA"/>
</dbReference>
<evidence type="ECO:0000313" key="2">
    <source>
        <dbReference type="EMBL" id="CAB4192994.1"/>
    </source>
</evidence>
<proteinExistence type="predicted"/>
<protein>
    <submittedName>
        <fullName evidence="1">Uncharacterized protein</fullName>
    </submittedName>
</protein>
<organism evidence="1">
    <name type="scientific">uncultured Caudovirales phage</name>
    <dbReference type="NCBI Taxonomy" id="2100421"/>
    <lineage>
        <taxon>Viruses</taxon>
        <taxon>Duplodnaviria</taxon>
        <taxon>Heunggongvirae</taxon>
        <taxon>Uroviricota</taxon>
        <taxon>Caudoviricetes</taxon>
        <taxon>Peduoviridae</taxon>
        <taxon>Maltschvirus</taxon>
        <taxon>Maltschvirus maltsch</taxon>
    </lineage>
</organism>